<evidence type="ECO:0000313" key="2">
    <source>
        <dbReference type="EMBL" id="TNN70043.1"/>
    </source>
</evidence>
<organism evidence="2 3">
    <name type="scientific">Liparis tanakae</name>
    <name type="common">Tanaka's snailfish</name>
    <dbReference type="NCBI Taxonomy" id="230148"/>
    <lineage>
        <taxon>Eukaryota</taxon>
        <taxon>Metazoa</taxon>
        <taxon>Chordata</taxon>
        <taxon>Craniata</taxon>
        <taxon>Vertebrata</taxon>
        <taxon>Euteleostomi</taxon>
        <taxon>Actinopterygii</taxon>
        <taxon>Neopterygii</taxon>
        <taxon>Teleostei</taxon>
        <taxon>Neoteleostei</taxon>
        <taxon>Acanthomorphata</taxon>
        <taxon>Eupercaria</taxon>
        <taxon>Perciformes</taxon>
        <taxon>Cottioidei</taxon>
        <taxon>Cottales</taxon>
        <taxon>Liparidae</taxon>
        <taxon>Liparis</taxon>
    </lineage>
</organism>
<name>A0A4Z2HYJ0_9TELE</name>
<accession>A0A4Z2HYJ0</accession>
<dbReference type="EMBL" id="SRLO01000168">
    <property type="protein sequence ID" value="TNN70043.1"/>
    <property type="molecule type" value="Genomic_DNA"/>
</dbReference>
<gene>
    <name evidence="2" type="ORF">EYF80_019719</name>
</gene>
<keyword evidence="3" id="KW-1185">Reference proteome</keyword>
<feature type="region of interest" description="Disordered" evidence="1">
    <location>
        <begin position="272"/>
        <end position="302"/>
    </location>
</feature>
<feature type="compositionally biased region" description="Acidic residues" evidence="1">
    <location>
        <begin position="183"/>
        <end position="193"/>
    </location>
</feature>
<sequence length="462" mass="51002">MMKFPENLSRSSSLRPLHPPVVVVLRALPTASYSHTVHQSHVEDWMDAHVQSGQSLGHLVRVIRPTHRAVGVVDSRVQVIELEDVVRHKGNGIKHQHRGDQQGHFALLQCGDAGVFPHHRNHHIVGRESHQEGNQTAKHSQERPVREVRAFIPEPLVAEGHAQGREVALSGANRGEVQHGAGDDADQDPDEDAGGLGVAGLDVGSGEEGEPEGHTAVHAYRHDEEDAHVEVAGEQKPLEFAHGVAKHPVLVQRVVDDEQGQGEHVQQVADGQVAGQDDPGVPAPSLSDRQQPQGEQVSGQSHEELHAVHGGQQGLLELLTRGETGLHLHFSRHPFPFCLRILLDRFSWVISSLRILLDRFSWEISCLRIPLDRFSWVISCLRIPLDRFFWVILCPATSCSCFFRRPAFSFSWTSFLFRISRISSSDFETGKQTASLPPRSHLGQTDGALLGRHVASAGVDLR</sequence>
<proteinExistence type="predicted"/>
<evidence type="ECO:0000256" key="1">
    <source>
        <dbReference type="SAM" id="MobiDB-lite"/>
    </source>
</evidence>
<feature type="compositionally biased region" description="Polar residues" evidence="1">
    <location>
        <begin position="287"/>
        <end position="300"/>
    </location>
</feature>
<dbReference type="AlphaFoldDB" id="A0A4Z2HYJ0"/>
<feature type="region of interest" description="Disordered" evidence="1">
    <location>
        <begin position="175"/>
        <end position="213"/>
    </location>
</feature>
<protein>
    <submittedName>
        <fullName evidence="2">Uncharacterized protein</fullName>
    </submittedName>
</protein>
<feature type="region of interest" description="Disordered" evidence="1">
    <location>
        <begin position="126"/>
        <end position="146"/>
    </location>
</feature>
<evidence type="ECO:0000313" key="3">
    <source>
        <dbReference type="Proteomes" id="UP000314294"/>
    </source>
</evidence>
<dbReference type="Proteomes" id="UP000314294">
    <property type="component" value="Unassembled WGS sequence"/>
</dbReference>
<reference evidence="2 3" key="1">
    <citation type="submission" date="2019-03" db="EMBL/GenBank/DDBJ databases">
        <title>First draft genome of Liparis tanakae, snailfish: a comprehensive survey of snailfish specific genes.</title>
        <authorList>
            <person name="Kim W."/>
            <person name="Song I."/>
            <person name="Jeong J.-H."/>
            <person name="Kim D."/>
            <person name="Kim S."/>
            <person name="Ryu S."/>
            <person name="Song J.Y."/>
            <person name="Lee S.K."/>
        </authorList>
    </citation>
    <scope>NUCLEOTIDE SEQUENCE [LARGE SCALE GENOMIC DNA]</scope>
    <source>
        <tissue evidence="2">Muscle</tissue>
    </source>
</reference>
<comment type="caution">
    <text evidence="2">The sequence shown here is derived from an EMBL/GenBank/DDBJ whole genome shotgun (WGS) entry which is preliminary data.</text>
</comment>